<dbReference type="OrthoDB" id="434251at2759"/>
<keyword evidence="1" id="KW-0472">Membrane</keyword>
<evidence type="ECO:0000259" key="2">
    <source>
        <dbReference type="Pfam" id="PF01764"/>
    </source>
</evidence>
<gene>
    <name evidence="3" type="ORF">SPIL2461_LOCUS3987</name>
</gene>
<name>A0A812LAP9_SYMPI</name>
<dbReference type="InterPro" id="IPR002921">
    <property type="entry name" value="Fungal_lipase-type"/>
</dbReference>
<evidence type="ECO:0000313" key="3">
    <source>
        <dbReference type="EMBL" id="CAE7238631.1"/>
    </source>
</evidence>
<keyword evidence="4" id="KW-1185">Reference proteome</keyword>
<keyword evidence="1" id="KW-0812">Transmembrane</keyword>
<evidence type="ECO:0000313" key="4">
    <source>
        <dbReference type="Proteomes" id="UP000649617"/>
    </source>
</evidence>
<accession>A0A812LAP9</accession>
<dbReference type="GO" id="GO:0006629">
    <property type="term" value="P:lipid metabolic process"/>
    <property type="evidence" value="ECO:0007669"/>
    <property type="project" value="InterPro"/>
</dbReference>
<dbReference type="InterPro" id="IPR029058">
    <property type="entry name" value="AB_hydrolase_fold"/>
</dbReference>
<dbReference type="Pfam" id="PF01764">
    <property type="entry name" value="Lipase_3"/>
    <property type="match status" value="1"/>
</dbReference>
<dbReference type="SUPFAM" id="SSF53474">
    <property type="entry name" value="alpha/beta-Hydrolases"/>
    <property type="match status" value="1"/>
</dbReference>
<organism evidence="3 4">
    <name type="scientific">Symbiodinium pilosum</name>
    <name type="common">Dinoflagellate</name>
    <dbReference type="NCBI Taxonomy" id="2952"/>
    <lineage>
        <taxon>Eukaryota</taxon>
        <taxon>Sar</taxon>
        <taxon>Alveolata</taxon>
        <taxon>Dinophyceae</taxon>
        <taxon>Suessiales</taxon>
        <taxon>Symbiodiniaceae</taxon>
        <taxon>Symbiodinium</taxon>
    </lineage>
</organism>
<dbReference type="AlphaFoldDB" id="A0A812LAP9"/>
<reference evidence="3" key="1">
    <citation type="submission" date="2021-02" db="EMBL/GenBank/DDBJ databases">
        <authorList>
            <person name="Dougan E. K."/>
            <person name="Rhodes N."/>
            <person name="Thang M."/>
            <person name="Chan C."/>
        </authorList>
    </citation>
    <scope>NUCLEOTIDE SEQUENCE</scope>
</reference>
<feature type="domain" description="Fungal lipase-type" evidence="2">
    <location>
        <begin position="155"/>
        <end position="300"/>
    </location>
</feature>
<protein>
    <recommendedName>
        <fullName evidence="2">Fungal lipase-type domain-containing protein</fullName>
    </recommendedName>
</protein>
<sequence length="363" mass="39857">FGLRRHNARGYNVARFTAVLLNSVLVMVVGVVVLSIATVNVDSNWSAFCTEGDSTCKYYEVPYKPPNASLPLECDRHFRYGKSGQHLLSVSDFALFSALAYESEAGLQHGLQRYFPGWSLVTSRRAGLNTTAIEGESSDWTTYFEFWDPENTTIVFAIRGTNSMLDVLDDLNIWGPAAIMQAFSIAGPSLSNAVAESVALLSTVMYGESMQKQYFSHLLAHVQNRTAQLPDRMFYITGHSLGGGLAKLVAAKSQMQALTFMAPGLGTTSYVVYREHMLQELRRRSLTIMPENDLVSRVDTQTGITIKTDCDGNSLHCHLLYPTICNLLQLCGSGRAGEAALALPCGTCDDMPCPKGQQLRRAV</sequence>
<dbReference type="EMBL" id="CAJNIZ010005080">
    <property type="protein sequence ID" value="CAE7238631.1"/>
    <property type="molecule type" value="Genomic_DNA"/>
</dbReference>
<comment type="caution">
    <text evidence="3">The sequence shown here is derived from an EMBL/GenBank/DDBJ whole genome shotgun (WGS) entry which is preliminary data.</text>
</comment>
<feature type="transmembrane region" description="Helical" evidence="1">
    <location>
        <begin position="12"/>
        <end position="37"/>
    </location>
</feature>
<dbReference type="Proteomes" id="UP000649617">
    <property type="component" value="Unassembled WGS sequence"/>
</dbReference>
<feature type="non-terminal residue" evidence="3">
    <location>
        <position position="1"/>
    </location>
</feature>
<proteinExistence type="predicted"/>
<dbReference type="Gene3D" id="3.40.50.1820">
    <property type="entry name" value="alpha/beta hydrolase"/>
    <property type="match status" value="1"/>
</dbReference>
<evidence type="ECO:0000256" key="1">
    <source>
        <dbReference type="SAM" id="Phobius"/>
    </source>
</evidence>
<keyword evidence="1" id="KW-1133">Transmembrane helix</keyword>